<dbReference type="Proteomes" id="UP001055879">
    <property type="component" value="Linkage Group LG07"/>
</dbReference>
<reference evidence="1 2" key="2">
    <citation type="journal article" date="2022" name="Mol. Ecol. Resour.">
        <title>The genomes of chicory, endive, great burdock and yacon provide insights into Asteraceae paleo-polyploidization history and plant inulin production.</title>
        <authorList>
            <person name="Fan W."/>
            <person name="Wang S."/>
            <person name="Wang H."/>
            <person name="Wang A."/>
            <person name="Jiang F."/>
            <person name="Liu H."/>
            <person name="Zhao H."/>
            <person name="Xu D."/>
            <person name="Zhang Y."/>
        </authorList>
    </citation>
    <scope>NUCLEOTIDE SEQUENCE [LARGE SCALE GENOMIC DNA]</scope>
    <source>
        <strain evidence="2">cv. Niubang</strain>
    </source>
</reference>
<organism evidence="1 2">
    <name type="scientific">Arctium lappa</name>
    <name type="common">Greater burdock</name>
    <name type="synonym">Lappa major</name>
    <dbReference type="NCBI Taxonomy" id="4217"/>
    <lineage>
        <taxon>Eukaryota</taxon>
        <taxon>Viridiplantae</taxon>
        <taxon>Streptophyta</taxon>
        <taxon>Embryophyta</taxon>
        <taxon>Tracheophyta</taxon>
        <taxon>Spermatophyta</taxon>
        <taxon>Magnoliopsida</taxon>
        <taxon>eudicotyledons</taxon>
        <taxon>Gunneridae</taxon>
        <taxon>Pentapetalae</taxon>
        <taxon>asterids</taxon>
        <taxon>campanulids</taxon>
        <taxon>Asterales</taxon>
        <taxon>Asteraceae</taxon>
        <taxon>Carduoideae</taxon>
        <taxon>Cardueae</taxon>
        <taxon>Arctiinae</taxon>
        <taxon>Arctium</taxon>
    </lineage>
</organism>
<protein>
    <submittedName>
        <fullName evidence="1">Uncharacterized protein</fullName>
    </submittedName>
</protein>
<gene>
    <name evidence="1" type="ORF">L6452_22665</name>
</gene>
<comment type="caution">
    <text evidence="1">The sequence shown here is derived from an EMBL/GenBank/DDBJ whole genome shotgun (WGS) entry which is preliminary data.</text>
</comment>
<sequence>MCTTSINVDDDGRDFEDDVDEYDLFDQLRKKKLKVVDSSENKTEVDKYFIEACENTDQHDFDVLKWWKKNASRFKVLSKIAQDVFAIPISTVASESAFSTGGRVIDPYRSNLSPKTVQALICTQNWIRQKISFDFDATFTNEEVEALEAGAIMNVPYMTILATLVTIPDSSDFINFKTSNLKVPIRAISLSIT</sequence>
<name>A0ACB9AZK2_ARCLA</name>
<dbReference type="EMBL" id="CM042053">
    <property type="protein sequence ID" value="KAI3715679.1"/>
    <property type="molecule type" value="Genomic_DNA"/>
</dbReference>
<proteinExistence type="predicted"/>
<reference evidence="2" key="1">
    <citation type="journal article" date="2022" name="Mol. Ecol. Resour.">
        <title>The genomes of chicory, endive, great burdock and yacon provide insights into Asteraceae palaeo-polyploidization history and plant inulin production.</title>
        <authorList>
            <person name="Fan W."/>
            <person name="Wang S."/>
            <person name="Wang H."/>
            <person name="Wang A."/>
            <person name="Jiang F."/>
            <person name="Liu H."/>
            <person name="Zhao H."/>
            <person name="Xu D."/>
            <person name="Zhang Y."/>
        </authorList>
    </citation>
    <scope>NUCLEOTIDE SEQUENCE [LARGE SCALE GENOMIC DNA]</scope>
    <source>
        <strain evidence="2">cv. Niubang</strain>
    </source>
</reference>
<accession>A0ACB9AZK2</accession>
<evidence type="ECO:0000313" key="1">
    <source>
        <dbReference type="EMBL" id="KAI3715679.1"/>
    </source>
</evidence>
<keyword evidence="2" id="KW-1185">Reference proteome</keyword>
<evidence type="ECO:0000313" key="2">
    <source>
        <dbReference type="Proteomes" id="UP001055879"/>
    </source>
</evidence>